<keyword evidence="3" id="KW-0862">Zinc</keyword>
<dbReference type="SUPFAM" id="SSF57850">
    <property type="entry name" value="RING/U-box"/>
    <property type="match status" value="1"/>
</dbReference>
<dbReference type="PANTHER" id="PTHR25462:SF304">
    <property type="entry name" value="BONUS, ISOFORM C"/>
    <property type="match status" value="1"/>
</dbReference>
<feature type="region of interest" description="Disordered" evidence="5">
    <location>
        <begin position="552"/>
        <end position="580"/>
    </location>
</feature>
<accession>A0ABM1BPM1</accession>
<keyword evidence="2 4" id="KW-0863">Zinc-finger</keyword>
<evidence type="ECO:0000256" key="2">
    <source>
        <dbReference type="ARBA" id="ARBA00022771"/>
    </source>
</evidence>
<evidence type="ECO:0000313" key="9">
    <source>
        <dbReference type="RefSeq" id="XP_013786233.1"/>
    </source>
</evidence>
<feature type="domain" description="RING-type" evidence="6">
    <location>
        <begin position="29"/>
        <end position="83"/>
    </location>
</feature>
<evidence type="ECO:0000259" key="7">
    <source>
        <dbReference type="PROSITE" id="PS50119"/>
    </source>
</evidence>
<evidence type="ECO:0000256" key="4">
    <source>
        <dbReference type="PROSITE-ProRule" id="PRU00024"/>
    </source>
</evidence>
<evidence type="ECO:0000256" key="3">
    <source>
        <dbReference type="ARBA" id="ARBA00022833"/>
    </source>
</evidence>
<reference evidence="9" key="1">
    <citation type="submission" date="2025-08" db="UniProtKB">
        <authorList>
            <consortium name="RefSeq"/>
        </authorList>
    </citation>
    <scope>IDENTIFICATION</scope>
    <source>
        <tissue evidence="9">Muscle</tissue>
    </source>
</reference>
<dbReference type="InterPro" id="IPR000315">
    <property type="entry name" value="Znf_B-box"/>
</dbReference>
<feature type="compositionally biased region" description="Pro residues" evidence="5">
    <location>
        <begin position="571"/>
        <end position="580"/>
    </location>
</feature>
<dbReference type="SMART" id="SM00502">
    <property type="entry name" value="BBC"/>
    <property type="match status" value="1"/>
</dbReference>
<dbReference type="SUPFAM" id="SSF57845">
    <property type="entry name" value="B-box zinc-binding domain"/>
    <property type="match status" value="1"/>
</dbReference>
<evidence type="ECO:0000256" key="1">
    <source>
        <dbReference type="ARBA" id="ARBA00022723"/>
    </source>
</evidence>
<feature type="domain" description="B box-type" evidence="7">
    <location>
        <begin position="109"/>
        <end position="156"/>
    </location>
</feature>
<protein>
    <submittedName>
        <fullName evidence="9">E3 ubiquitin-protein ligase TRIM33-like</fullName>
    </submittedName>
</protein>
<evidence type="ECO:0000259" key="6">
    <source>
        <dbReference type="PROSITE" id="PS50089"/>
    </source>
</evidence>
<sequence>MERNETPEAEQVSGSSETPEIAEWLDTKCVFCKQELKENNEPRLLPCLHGACKACISAESVPSPASFSNYSSPATKPVTCPVCMEEVNPDVSIEHLFILENLAHEGEDRKGPCCTNCEESASASGFCTDCQEWLCEACVQAHQRVRVTKDHSIRPRNEMEGEKTTGLGQKYHFCPLHSKEPLKLYCESCDKLTCRDCQLLEHKDHKYQFLSAACEQHRSYLATLLSKIKEKYSYIENVQTLISQRQTELTDREKEVTQEIKMFAIKFITEINRRGKQLLQELNEVCSHKKRQLTVKNEELVSFCQRLQHCQKFAEAVVNKGSDIALVYSKKAISEQLQHILRRRCEVPNSQHVVDIKFAYESEFLSDYISKIGCLLVDRQPVGGLSIGQQTVNPSMMIGIPPLTQHRGVIPSQVARPPPPYVNIGGTAMALGPRGPIMTQSHTKGYPQQLVSSSTHPNLAGHSPVQLRNILNTGHHQVMPSRPSQSAANWQQCMPGSQIRSPTSPVGQQARAYQVQMRPSNHQSPLSTSQTSVAISLPVSLNSNITISPVNVADPTSRQSQAPVQRLLAPQPQPKSTPNLPPGLQILPHPVPRHSVHSPMIAINSGSSPLSYIRNMTNTTRLSHFPTSTIVSRIPHENLLHATPMMQHIPNVNVGAQPYLVPGPPINSVSNIVHRATPDSVSLTPPATTMQKFE</sequence>
<organism evidence="8 9">
    <name type="scientific">Limulus polyphemus</name>
    <name type="common">Atlantic horseshoe crab</name>
    <dbReference type="NCBI Taxonomy" id="6850"/>
    <lineage>
        <taxon>Eukaryota</taxon>
        <taxon>Metazoa</taxon>
        <taxon>Ecdysozoa</taxon>
        <taxon>Arthropoda</taxon>
        <taxon>Chelicerata</taxon>
        <taxon>Merostomata</taxon>
        <taxon>Xiphosura</taxon>
        <taxon>Limulidae</taxon>
        <taxon>Limulus</taxon>
    </lineage>
</organism>
<dbReference type="PROSITE" id="PS50119">
    <property type="entry name" value="ZF_BBOX"/>
    <property type="match status" value="2"/>
</dbReference>
<feature type="non-terminal residue" evidence="9">
    <location>
        <position position="694"/>
    </location>
</feature>
<dbReference type="PROSITE" id="PS50089">
    <property type="entry name" value="ZF_RING_2"/>
    <property type="match status" value="1"/>
</dbReference>
<dbReference type="CDD" id="cd19775">
    <property type="entry name" value="Bbox2_TIF1_C-VI"/>
    <property type="match status" value="1"/>
</dbReference>
<dbReference type="InterPro" id="IPR001841">
    <property type="entry name" value="Znf_RING"/>
</dbReference>
<keyword evidence="1" id="KW-0479">Metal-binding</keyword>
<dbReference type="Proteomes" id="UP000694941">
    <property type="component" value="Unplaced"/>
</dbReference>
<feature type="compositionally biased region" description="Polar residues" evidence="5">
    <location>
        <begin position="552"/>
        <end position="563"/>
    </location>
</feature>
<dbReference type="Gene3D" id="3.30.160.60">
    <property type="entry name" value="Classic Zinc Finger"/>
    <property type="match status" value="1"/>
</dbReference>
<dbReference type="GeneID" id="106470237"/>
<dbReference type="SMART" id="SM00336">
    <property type="entry name" value="BBOX"/>
    <property type="match status" value="2"/>
</dbReference>
<keyword evidence="8" id="KW-1185">Reference proteome</keyword>
<dbReference type="Pfam" id="PF00643">
    <property type="entry name" value="zf-B_box"/>
    <property type="match status" value="2"/>
</dbReference>
<dbReference type="InterPro" id="IPR003649">
    <property type="entry name" value="Bbox_C"/>
</dbReference>
<gene>
    <name evidence="9" type="primary">LOC106470237</name>
</gene>
<dbReference type="RefSeq" id="XP_013786233.1">
    <property type="nucleotide sequence ID" value="XM_013930779.2"/>
</dbReference>
<evidence type="ECO:0000256" key="5">
    <source>
        <dbReference type="SAM" id="MobiDB-lite"/>
    </source>
</evidence>
<proteinExistence type="predicted"/>
<dbReference type="CDD" id="cd19805">
    <property type="entry name" value="Bbox1_TIF1"/>
    <property type="match status" value="1"/>
</dbReference>
<evidence type="ECO:0000313" key="8">
    <source>
        <dbReference type="Proteomes" id="UP000694941"/>
    </source>
</evidence>
<dbReference type="Gene3D" id="3.30.40.10">
    <property type="entry name" value="Zinc/RING finger domain, C3HC4 (zinc finger)"/>
    <property type="match status" value="1"/>
</dbReference>
<dbReference type="PANTHER" id="PTHR25462">
    <property type="entry name" value="BONUS, ISOFORM C-RELATED"/>
    <property type="match status" value="1"/>
</dbReference>
<name>A0ABM1BPM1_LIMPO</name>
<feature type="domain" description="B box-type" evidence="7">
    <location>
        <begin position="169"/>
        <end position="210"/>
    </location>
</feature>
<dbReference type="InterPro" id="IPR013083">
    <property type="entry name" value="Znf_RING/FYVE/PHD"/>
</dbReference>
<dbReference type="SMART" id="SM00184">
    <property type="entry name" value="RING"/>
    <property type="match status" value="2"/>
</dbReference>
<dbReference type="InterPro" id="IPR047153">
    <property type="entry name" value="TRIM45/56/19-like"/>
</dbReference>